<evidence type="ECO:0000313" key="3">
    <source>
        <dbReference type="WBParaSite" id="HNAJ_0000875901-mRNA-1"/>
    </source>
</evidence>
<name>A0A0R3TN21_RODNA</name>
<evidence type="ECO:0000313" key="1">
    <source>
        <dbReference type="EMBL" id="VDO04858.1"/>
    </source>
</evidence>
<dbReference type="Proteomes" id="UP000278807">
    <property type="component" value="Unassembled WGS sequence"/>
</dbReference>
<dbReference type="OrthoDB" id="10636475at2759"/>
<reference evidence="3" key="1">
    <citation type="submission" date="2017-02" db="UniProtKB">
        <authorList>
            <consortium name="WormBaseParasite"/>
        </authorList>
    </citation>
    <scope>IDENTIFICATION</scope>
</reference>
<organism evidence="3">
    <name type="scientific">Rodentolepis nana</name>
    <name type="common">Dwarf tapeworm</name>
    <name type="synonym">Hymenolepis nana</name>
    <dbReference type="NCBI Taxonomy" id="102285"/>
    <lineage>
        <taxon>Eukaryota</taxon>
        <taxon>Metazoa</taxon>
        <taxon>Spiralia</taxon>
        <taxon>Lophotrochozoa</taxon>
        <taxon>Platyhelminthes</taxon>
        <taxon>Cestoda</taxon>
        <taxon>Eucestoda</taxon>
        <taxon>Cyclophyllidea</taxon>
        <taxon>Hymenolepididae</taxon>
        <taxon>Rodentolepis</taxon>
    </lineage>
</organism>
<reference evidence="1 2" key="2">
    <citation type="submission" date="2018-11" db="EMBL/GenBank/DDBJ databases">
        <authorList>
            <consortium name="Pathogen Informatics"/>
        </authorList>
    </citation>
    <scope>NUCLEOTIDE SEQUENCE [LARGE SCALE GENOMIC DNA]</scope>
</reference>
<sequence length="145" mass="16427">MSSKRFSKIINRKSGEFDSVLNSLSFSSSADNNIVGLDEALQEFAVKKAQAVRRRRGPIEGIPDDDSTLEQFEIAEDAMLSAHIWDDETNGYNLSRSAPANVSHPILRIELSFDKISHLDSIESMFYKNREEEEENEIGADFERI</sequence>
<dbReference type="AlphaFoldDB" id="A0A0R3TN21"/>
<protein>
    <submittedName>
        <fullName evidence="1 3">Uncharacterized protein</fullName>
    </submittedName>
</protein>
<dbReference type="WBParaSite" id="HNAJ_0000875901-mRNA-1">
    <property type="protein sequence ID" value="HNAJ_0000875901-mRNA-1"/>
    <property type="gene ID" value="HNAJ_0000875901"/>
</dbReference>
<gene>
    <name evidence="1" type="ORF">HNAJ_LOCUS8755</name>
</gene>
<dbReference type="EMBL" id="UZAE01012383">
    <property type="protein sequence ID" value="VDO04858.1"/>
    <property type="molecule type" value="Genomic_DNA"/>
</dbReference>
<keyword evidence="2" id="KW-1185">Reference proteome</keyword>
<proteinExistence type="predicted"/>
<evidence type="ECO:0000313" key="2">
    <source>
        <dbReference type="Proteomes" id="UP000278807"/>
    </source>
</evidence>
<accession>A0A0R3TN21</accession>
<dbReference type="STRING" id="102285.A0A0R3TN21"/>